<dbReference type="Pfam" id="PF23297">
    <property type="entry name" value="ACP_SdgA_C"/>
    <property type="match status" value="1"/>
</dbReference>
<comment type="caution">
    <text evidence="2">The sequence shown here is derived from an EMBL/GenBank/DDBJ whole genome shotgun (WGS) entry which is preliminary data.</text>
</comment>
<reference evidence="2 3" key="1">
    <citation type="submission" date="2018-12" db="EMBL/GenBank/DDBJ databases">
        <title>Draft genome sequence of Xylaria grammica IHI A82.</title>
        <authorList>
            <person name="Buettner E."/>
            <person name="Kellner H."/>
        </authorList>
    </citation>
    <scope>NUCLEOTIDE SEQUENCE [LARGE SCALE GENOMIC DNA]</scope>
    <source>
        <strain evidence="2 3">IHI A82</strain>
    </source>
</reference>
<dbReference type="EMBL" id="RYZI01000053">
    <property type="protein sequence ID" value="RWA12349.1"/>
    <property type="molecule type" value="Genomic_DNA"/>
</dbReference>
<dbReference type="Proteomes" id="UP000286045">
    <property type="component" value="Unassembled WGS sequence"/>
</dbReference>
<proteinExistence type="predicted"/>
<name>A0A439DD53_9PEZI</name>
<evidence type="ECO:0000259" key="1">
    <source>
        <dbReference type="Pfam" id="PF23297"/>
    </source>
</evidence>
<evidence type="ECO:0000313" key="2">
    <source>
        <dbReference type="EMBL" id="RWA12349.1"/>
    </source>
</evidence>
<feature type="domain" description="Carrier" evidence="1">
    <location>
        <begin position="79"/>
        <end position="122"/>
    </location>
</feature>
<organism evidence="2 3">
    <name type="scientific">Xylaria grammica</name>
    <dbReference type="NCBI Taxonomy" id="363999"/>
    <lineage>
        <taxon>Eukaryota</taxon>
        <taxon>Fungi</taxon>
        <taxon>Dikarya</taxon>
        <taxon>Ascomycota</taxon>
        <taxon>Pezizomycotina</taxon>
        <taxon>Sordariomycetes</taxon>
        <taxon>Xylariomycetidae</taxon>
        <taxon>Xylariales</taxon>
        <taxon>Xylariaceae</taxon>
        <taxon>Xylaria</taxon>
    </lineage>
</organism>
<keyword evidence="3" id="KW-1185">Reference proteome</keyword>
<dbReference type="AlphaFoldDB" id="A0A439DD53"/>
<accession>A0A439DD53</accession>
<protein>
    <recommendedName>
        <fullName evidence="1">Carrier domain-containing protein</fullName>
    </recommendedName>
</protein>
<dbReference type="STRING" id="363999.A0A439DD53"/>
<dbReference type="InterPro" id="IPR009081">
    <property type="entry name" value="PP-bd_ACP"/>
</dbReference>
<sequence length="153" mass="16528">MRAAGNGSMPAEEVLAVLGYHCGLPHELIPIGIAQPPWMRDPLFSQYGQLESDSLVNQGAAAKRQAGNTARIAAATSMAEAEEVILDVLLDKLVQVLSVDRLNLNTSKPLYAYGVDSLVAVDASINHLAKMATVQNRFLPVFTEPQRDEAPKF</sequence>
<evidence type="ECO:0000313" key="3">
    <source>
        <dbReference type="Proteomes" id="UP000286045"/>
    </source>
</evidence>
<gene>
    <name evidence="2" type="ORF">EKO27_g2730</name>
</gene>